<sequence>MSETNPTPQLDLLVPWDLLTEHPLNEAERVKITQALNCFLTALKQTRLETALSLTHETLETLEPVESSPAKLSTTKASLKTWEVEDYDRYFQVNHVQTQQPAFCLLKSVIVASQQFLILCLNSQNQPDSNFPKLDSNQIEQQKQGFISYAHLLARLFDVYLEDNP</sequence>
<keyword evidence="2" id="KW-1185">Reference proteome</keyword>
<dbReference type="AlphaFoldDB" id="U7QFN9"/>
<evidence type="ECO:0000313" key="1">
    <source>
        <dbReference type="EMBL" id="ERT06769.1"/>
    </source>
</evidence>
<accession>U7QFN9</accession>
<organism evidence="1 2">
    <name type="scientific">Lyngbya aestuarii BL J</name>
    <dbReference type="NCBI Taxonomy" id="1348334"/>
    <lineage>
        <taxon>Bacteria</taxon>
        <taxon>Bacillati</taxon>
        <taxon>Cyanobacteriota</taxon>
        <taxon>Cyanophyceae</taxon>
        <taxon>Oscillatoriophycideae</taxon>
        <taxon>Oscillatoriales</taxon>
        <taxon>Microcoleaceae</taxon>
        <taxon>Lyngbya</taxon>
    </lineage>
</organism>
<dbReference type="Proteomes" id="UP000017127">
    <property type="component" value="Unassembled WGS sequence"/>
</dbReference>
<proteinExistence type="predicted"/>
<reference evidence="1 2" key="1">
    <citation type="journal article" date="2013" name="Front. Microbiol.">
        <title>Comparative genomic analyses of the cyanobacterium, Lyngbya aestuarii BL J, a powerful hydrogen producer.</title>
        <authorList>
            <person name="Kothari A."/>
            <person name="Vaughn M."/>
            <person name="Garcia-Pichel F."/>
        </authorList>
    </citation>
    <scope>NUCLEOTIDE SEQUENCE [LARGE SCALE GENOMIC DNA]</scope>
    <source>
        <strain evidence="1 2">BL J</strain>
    </source>
</reference>
<dbReference type="EMBL" id="AUZM01000031">
    <property type="protein sequence ID" value="ERT06769.1"/>
    <property type="molecule type" value="Genomic_DNA"/>
</dbReference>
<evidence type="ECO:0000313" key="2">
    <source>
        <dbReference type="Proteomes" id="UP000017127"/>
    </source>
</evidence>
<comment type="caution">
    <text evidence="1">The sequence shown here is derived from an EMBL/GenBank/DDBJ whole genome shotgun (WGS) entry which is preliminary data.</text>
</comment>
<protein>
    <submittedName>
        <fullName evidence="1">Uncharacterized protein</fullName>
    </submittedName>
</protein>
<dbReference type="RefSeq" id="WP_023067056.1">
    <property type="nucleotide sequence ID" value="NZ_AUZM01000031.1"/>
</dbReference>
<name>U7QFN9_9CYAN</name>
<gene>
    <name evidence="1" type="ORF">M595_3286</name>
</gene>
<dbReference type="OrthoDB" id="457795at2"/>